<dbReference type="Ensembl" id="ENSFHET00000006062.1">
    <property type="protein sequence ID" value="ENSFHEP00000006109.1"/>
    <property type="gene ID" value="ENSFHEG00000007127.1"/>
</dbReference>
<evidence type="ECO:0000256" key="3">
    <source>
        <dbReference type="ARBA" id="ARBA00022448"/>
    </source>
</evidence>
<dbReference type="CDD" id="cd17387">
    <property type="entry name" value="MFS_MFSD14"/>
    <property type="match status" value="1"/>
</dbReference>
<keyword evidence="5 8" id="KW-1133">Transmembrane helix</keyword>
<evidence type="ECO:0000256" key="4">
    <source>
        <dbReference type="ARBA" id="ARBA00022692"/>
    </source>
</evidence>
<name>A0A3Q2P289_FUNHE</name>
<evidence type="ECO:0000256" key="7">
    <source>
        <dbReference type="SAM" id="MobiDB-lite"/>
    </source>
</evidence>
<evidence type="ECO:0000259" key="9">
    <source>
        <dbReference type="PROSITE" id="PS50850"/>
    </source>
</evidence>
<evidence type="ECO:0000256" key="5">
    <source>
        <dbReference type="ARBA" id="ARBA00022989"/>
    </source>
</evidence>
<feature type="transmembrane region" description="Helical" evidence="8">
    <location>
        <begin position="381"/>
        <end position="400"/>
    </location>
</feature>
<feature type="domain" description="Major facilitator superfamily (MFS) profile" evidence="9">
    <location>
        <begin position="38"/>
        <end position="448"/>
    </location>
</feature>
<feature type="transmembrane region" description="Helical" evidence="8">
    <location>
        <begin position="420"/>
        <end position="443"/>
    </location>
</feature>
<dbReference type="STRING" id="8078.ENSFHEP00000006109"/>
<dbReference type="Pfam" id="PF07690">
    <property type="entry name" value="MFS_1"/>
    <property type="match status" value="1"/>
</dbReference>
<feature type="transmembrane region" description="Helical" evidence="8">
    <location>
        <begin position="127"/>
        <end position="149"/>
    </location>
</feature>
<accession>A0A3Q2P289</accession>
<dbReference type="GeneTree" id="ENSGT00940000156081"/>
<feature type="compositionally biased region" description="Polar residues" evidence="7">
    <location>
        <begin position="1"/>
        <end position="12"/>
    </location>
</feature>
<feature type="transmembrane region" description="Helical" evidence="8">
    <location>
        <begin position="161"/>
        <end position="185"/>
    </location>
</feature>
<keyword evidence="4 8" id="KW-0812">Transmembrane</keyword>
<protein>
    <submittedName>
        <fullName evidence="10">Major facilitator superfamily domain containing 14B</fullName>
    </submittedName>
</protein>
<organism evidence="10 11">
    <name type="scientific">Fundulus heteroclitus</name>
    <name type="common">Killifish</name>
    <name type="synonym">Mummichog</name>
    <dbReference type="NCBI Taxonomy" id="8078"/>
    <lineage>
        <taxon>Eukaryota</taxon>
        <taxon>Metazoa</taxon>
        <taxon>Chordata</taxon>
        <taxon>Craniata</taxon>
        <taxon>Vertebrata</taxon>
        <taxon>Euteleostomi</taxon>
        <taxon>Actinopterygii</taxon>
        <taxon>Neopterygii</taxon>
        <taxon>Teleostei</taxon>
        <taxon>Neoteleostei</taxon>
        <taxon>Acanthomorphata</taxon>
        <taxon>Ovalentaria</taxon>
        <taxon>Atherinomorphae</taxon>
        <taxon>Cyprinodontiformes</taxon>
        <taxon>Fundulidae</taxon>
        <taxon>Fundulus</taxon>
    </lineage>
</organism>
<dbReference type="PROSITE" id="PS00216">
    <property type="entry name" value="SUGAR_TRANSPORT_1"/>
    <property type="match status" value="1"/>
</dbReference>
<feature type="transmembrane region" description="Helical" evidence="8">
    <location>
        <begin position="39"/>
        <end position="61"/>
    </location>
</feature>
<dbReference type="PANTHER" id="PTHR23504">
    <property type="entry name" value="MAJOR FACILITATOR SUPERFAMILY DOMAIN-CONTAINING PROTEIN 10"/>
    <property type="match status" value="1"/>
</dbReference>
<evidence type="ECO:0000256" key="8">
    <source>
        <dbReference type="SAM" id="Phobius"/>
    </source>
</evidence>
<dbReference type="InterPro" id="IPR001958">
    <property type="entry name" value="Tet-R_TetA/multi-R_MdtG-like"/>
</dbReference>
<feature type="transmembrane region" description="Helical" evidence="8">
    <location>
        <begin position="73"/>
        <end position="93"/>
    </location>
</feature>
<dbReference type="InterPro" id="IPR020846">
    <property type="entry name" value="MFS_dom"/>
</dbReference>
<evidence type="ECO:0000313" key="11">
    <source>
        <dbReference type="Proteomes" id="UP000265000"/>
    </source>
</evidence>
<reference evidence="10" key="2">
    <citation type="submission" date="2025-09" db="UniProtKB">
        <authorList>
            <consortium name="Ensembl"/>
        </authorList>
    </citation>
    <scope>IDENTIFICATION</scope>
</reference>
<dbReference type="Gene3D" id="1.20.1250.20">
    <property type="entry name" value="MFS general substrate transporter like domains"/>
    <property type="match status" value="1"/>
</dbReference>
<dbReference type="Proteomes" id="UP000265000">
    <property type="component" value="Unplaced"/>
</dbReference>
<dbReference type="InterPro" id="IPR005829">
    <property type="entry name" value="Sugar_transporter_CS"/>
</dbReference>
<dbReference type="AlphaFoldDB" id="A0A3Q2P289"/>
<evidence type="ECO:0000256" key="1">
    <source>
        <dbReference type="ARBA" id="ARBA00004141"/>
    </source>
</evidence>
<feature type="transmembrane region" description="Helical" evidence="8">
    <location>
        <begin position="191"/>
        <end position="211"/>
    </location>
</feature>
<feature type="region of interest" description="Disordered" evidence="7">
    <location>
        <begin position="1"/>
        <end position="21"/>
    </location>
</feature>
<dbReference type="InterPro" id="IPR011701">
    <property type="entry name" value="MFS"/>
</dbReference>
<sequence>PRLVRSSFSSRSEGAPNGRNRSSDLCLCRPQLGRTRASVTHAVVVIFLEFFAWGLLTTPMLSVLHETFPKHTFLLNGLVHGVKGFLSFLSAPLIGALSDAWGRKSFLLVTVFFTCAPIPFLKISPRLYFALIAVSGIFAVTFSIIFAYVADVTEERERSTAYGLVSATFAASLVTSPAIGAYLSARYGDSLVVLVATVIAVADIAFVFFLVPESLPDKMRLSSPGSPISWEQADPFASLRRVWKDPTVLLICVTVFLSYLPEAGQYSSFFLYLKQVIHFSSEAIAAFIAMVGILSIIAQTLFLSVLMRTIGKKNTVLLGLGFQLLQLSWYAFGSEPWMMWAAGTVAAMSSITFPAVSALVSHNASADQQGVVQGMITGIRGLCNGLGPALYGFIFFLFNVELDAVQLEPGGGEQNSQRSVIPGPPFLFGACAVILALIVAVFIPENHRLADAKNPTANGSAAHAQTGGALATPTSDAEDIEPLLQDSSM</sequence>
<reference evidence="10" key="1">
    <citation type="submission" date="2025-08" db="UniProtKB">
        <authorList>
            <consortium name="Ensembl"/>
        </authorList>
    </citation>
    <scope>IDENTIFICATION</scope>
</reference>
<feature type="transmembrane region" description="Helical" evidence="8">
    <location>
        <begin position="338"/>
        <end position="360"/>
    </location>
</feature>
<feature type="transmembrane region" description="Helical" evidence="8">
    <location>
        <begin position="105"/>
        <end position="121"/>
    </location>
</feature>
<comment type="subcellular location">
    <subcellularLocation>
        <location evidence="1">Membrane</location>
        <topology evidence="1">Multi-pass membrane protein</topology>
    </subcellularLocation>
</comment>
<dbReference type="SUPFAM" id="SSF103473">
    <property type="entry name" value="MFS general substrate transporter"/>
    <property type="match status" value="1"/>
</dbReference>
<dbReference type="InterPro" id="IPR036259">
    <property type="entry name" value="MFS_trans_sf"/>
</dbReference>
<keyword evidence="11" id="KW-1185">Reference proteome</keyword>
<comment type="similarity">
    <text evidence="2">Belongs to the major facilitator superfamily.</text>
</comment>
<evidence type="ECO:0000256" key="6">
    <source>
        <dbReference type="ARBA" id="ARBA00023136"/>
    </source>
</evidence>
<dbReference type="GO" id="GO:0016020">
    <property type="term" value="C:membrane"/>
    <property type="evidence" value="ECO:0007669"/>
    <property type="project" value="UniProtKB-SubCell"/>
</dbReference>
<feature type="transmembrane region" description="Helical" evidence="8">
    <location>
        <begin position="284"/>
        <end position="303"/>
    </location>
</feature>
<feature type="transmembrane region" description="Helical" evidence="8">
    <location>
        <begin position="315"/>
        <end position="332"/>
    </location>
</feature>
<feature type="transmembrane region" description="Helical" evidence="8">
    <location>
        <begin position="248"/>
        <end position="272"/>
    </location>
</feature>
<dbReference type="PRINTS" id="PR01035">
    <property type="entry name" value="TCRTETA"/>
</dbReference>
<evidence type="ECO:0000313" key="10">
    <source>
        <dbReference type="Ensembl" id="ENSFHEP00000006109.1"/>
    </source>
</evidence>
<keyword evidence="6 8" id="KW-0472">Membrane</keyword>
<feature type="region of interest" description="Disordered" evidence="7">
    <location>
        <begin position="454"/>
        <end position="489"/>
    </location>
</feature>
<evidence type="ECO:0000256" key="2">
    <source>
        <dbReference type="ARBA" id="ARBA00008335"/>
    </source>
</evidence>
<keyword evidence="3" id="KW-0813">Transport</keyword>
<dbReference type="GO" id="GO:0022857">
    <property type="term" value="F:transmembrane transporter activity"/>
    <property type="evidence" value="ECO:0007669"/>
    <property type="project" value="InterPro"/>
</dbReference>
<proteinExistence type="inferred from homology"/>
<dbReference type="PANTHER" id="PTHR23504:SF32">
    <property type="entry name" value="HIPPOCAMPUS ABUNDANT TRANSCRIPT-LIKE PROTEIN 1"/>
    <property type="match status" value="1"/>
</dbReference>
<dbReference type="PROSITE" id="PS50850">
    <property type="entry name" value="MFS"/>
    <property type="match status" value="1"/>
</dbReference>